<keyword evidence="4" id="KW-1185">Reference proteome</keyword>
<evidence type="ECO:0000313" key="3">
    <source>
        <dbReference type="EnsemblPlants" id="Pp3c15_19320V3.1"/>
    </source>
</evidence>
<organism evidence="2">
    <name type="scientific">Physcomitrium patens</name>
    <name type="common">Spreading-leaved earth moss</name>
    <name type="synonym">Physcomitrella patens</name>
    <dbReference type="NCBI Taxonomy" id="3218"/>
    <lineage>
        <taxon>Eukaryota</taxon>
        <taxon>Viridiplantae</taxon>
        <taxon>Streptophyta</taxon>
        <taxon>Embryophyta</taxon>
        <taxon>Bryophyta</taxon>
        <taxon>Bryophytina</taxon>
        <taxon>Bryopsida</taxon>
        <taxon>Funariidae</taxon>
        <taxon>Funariales</taxon>
        <taxon>Funariaceae</taxon>
        <taxon>Physcomitrium</taxon>
    </lineage>
</organism>
<dbReference type="EMBL" id="ABEU02000015">
    <property type="protein sequence ID" value="PNR39660.1"/>
    <property type="molecule type" value="Genomic_DNA"/>
</dbReference>
<dbReference type="AlphaFoldDB" id="A0A2K1JDR3"/>
<sequence length="58" mass="6861">MHPAREQTRNAVTRFGEDLEMDPRMNRNDFSKTSGRQKRGQERNTLEARIYSYTNPVC</sequence>
<reference evidence="3" key="3">
    <citation type="submission" date="2020-12" db="UniProtKB">
        <authorList>
            <consortium name="EnsemblPlants"/>
        </authorList>
    </citation>
    <scope>IDENTIFICATION</scope>
</reference>
<evidence type="ECO:0000313" key="2">
    <source>
        <dbReference type="EMBL" id="PNR39660.1"/>
    </source>
</evidence>
<evidence type="ECO:0000256" key="1">
    <source>
        <dbReference type="SAM" id="MobiDB-lite"/>
    </source>
</evidence>
<dbReference type="Gramene" id="Pp3c15_19320V3.1">
    <property type="protein sequence ID" value="Pp3c15_19320V3.1"/>
    <property type="gene ID" value="Pp3c15_19320"/>
</dbReference>
<dbReference type="Proteomes" id="UP000006727">
    <property type="component" value="Chromosome 15"/>
</dbReference>
<dbReference type="PaxDb" id="3218-PP1S206_19V6.1"/>
<dbReference type="EnsemblPlants" id="Pp3c15_19320V3.1">
    <property type="protein sequence ID" value="Pp3c15_19320V3.1"/>
    <property type="gene ID" value="Pp3c15_19320"/>
</dbReference>
<feature type="compositionally biased region" description="Basic and acidic residues" evidence="1">
    <location>
        <begin position="15"/>
        <end position="30"/>
    </location>
</feature>
<reference evidence="2 4" key="1">
    <citation type="journal article" date="2008" name="Science">
        <title>The Physcomitrella genome reveals evolutionary insights into the conquest of land by plants.</title>
        <authorList>
            <person name="Rensing S."/>
            <person name="Lang D."/>
            <person name="Zimmer A."/>
            <person name="Terry A."/>
            <person name="Salamov A."/>
            <person name="Shapiro H."/>
            <person name="Nishiyama T."/>
            <person name="Perroud P.-F."/>
            <person name="Lindquist E."/>
            <person name="Kamisugi Y."/>
            <person name="Tanahashi T."/>
            <person name="Sakakibara K."/>
            <person name="Fujita T."/>
            <person name="Oishi K."/>
            <person name="Shin-I T."/>
            <person name="Kuroki Y."/>
            <person name="Toyoda A."/>
            <person name="Suzuki Y."/>
            <person name="Hashimoto A."/>
            <person name="Yamaguchi K."/>
            <person name="Sugano A."/>
            <person name="Kohara Y."/>
            <person name="Fujiyama A."/>
            <person name="Anterola A."/>
            <person name="Aoki S."/>
            <person name="Ashton N."/>
            <person name="Barbazuk W.B."/>
            <person name="Barker E."/>
            <person name="Bennetzen J."/>
            <person name="Bezanilla M."/>
            <person name="Blankenship R."/>
            <person name="Cho S.H."/>
            <person name="Dutcher S."/>
            <person name="Estelle M."/>
            <person name="Fawcett J.A."/>
            <person name="Gundlach H."/>
            <person name="Hanada K."/>
            <person name="Heyl A."/>
            <person name="Hicks K.A."/>
            <person name="Hugh J."/>
            <person name="Lohr M."/>
            <person name="Mayer K."/>
            <person name="Melkozernov A."/>
            <person name="Murata T."/>
            <person name="Nelson D."/>
            <person name="Pils B."/>
            <person name="Prigge M."/>
            <person name="Reiss B."/>
            <person name="Renner T."/>
            <person name="Rombauts S."/>
            <person name="Rushton P."/>
            <person name="Sanderfoot A."/>
            <person name="Schween G."/>
            <person name="Shiu S.-H."/>
            <person name="Stueber K."/>
            <person name="Theodoulou F.L."/>
            <person name="Tu H."/>
            <person name="Van de Peer Y."/>
            <person name="Verrier P.J."/>
            <person name="Waters E."/>
            <person name="Wood A."/>
            <person name="Yang L."/>
            <person name="Cove D."/>
            <person name="Cuming A."/>
            <person name="Hasebe M."/>
            <person name="Lucas S."/>
            <person name="Mishler D.B."/>
            <person name="Reski R."/>
            <person name="Grigoriev I."/>
            <person name="Quatrano R.S."/>
            <person name="Boore J.L."/>
        </authorList>
    </citation>
    <scope>NUCLEOTIDE SEQUENCE [LARGE SCALE GENOMIC DNA]</scope>
    <source>
        <strain evidence="3 4">cv. Gransden 2004</strain>
    </source>
</reference>
<gene>
    <name evidence="2" type="ORF">PHYPA_019939</name>
</gene>
<protein>
    <submittedName>
        <fullName evidence="2 3">Uncharacterized protein</fullName>
    </submittedName>
</protein>
<evidence type="ECO:0000313" key="4">
    <source>
        <dbReference type="Proteomes" id="UP000006727"/>
    </source>
</evidence>
<reference evidence="2 4" key="2">
    <citation type="journal article" date="2018" name="Plant J.">
        <title>The Physcomitrella patens chromosome-scale assembly reveals moss genome structure and evolution.</title>
        <authorList>
            <person name="Lang D."/>
            <person name="Ullrich K.K."/>
            <person name="Murat F."/>
            <person name="Fuchs J."/>
            <person name="Jenkins J."/>
            <person name="Haas F.B."/>
            <person name="Piednoel M."/>
            <person name="Gundlach H."/>
            <person name="Van Bel M."/>
            <person name="Meyberg R."/>
            <person name="Vives C."/>
            <person name="Morata J."/>
            <person name="Symeonidi A."/>
            <person name="Hiss M."/>
            <person name="Muchero W."/>
            <person name="Kamisugi Y."/>
            <person name="Saleh O."/>
            <person name="Blanc G."/>
            <person name="Decker E.L."/>
            <person name="van Gessel N."/>
            <person name="Grimwood J."/>
            <person name="Hayes R.D."/>
            <person name="Graham S.W."/>
            <person name="Gunter L.E."/>
            <person name="McDaniel S.F."/>
            <person name="Hoernstein S.N.W."/>
            <person name="Larsson A."/>
            <person name="Li F.W."/>
            <person name="Perroud P.F."/>
            <person name="Phillips J."/>
            <person name="Ranjan P."/>
            <person name="Rokshar D.S."/>
            <person name="Rothfels C.J."/>
            <person name="Schneider L."/>
            <person name="Shu S."/>
            <person name="Stevenson D.W."/>
            <person name="Thummler F."/>
            <person name="Tillich M."/>
            <person name="Villarreal Aguilar J.C."/>
            <person name="Widiez T."/>
            <person name="Wong G.K."/>
            <person name="Wymore A."/>
            <person name="Zhang Y."/>
            <person name="Zimmer A.D."/>
            <person name="Quatrano R.S."/>
            <person name="Mayer K.F.X."/>
            <person name="Goodstein D."/>
            <person name="Casacuberta J.M."/>
            <person name="Vandepoele K."/>
            <person name="Reski R."/>
            <person name="Cuming A.C."/>
            <person name="Tuskan G.A."/>
            <person name="Maumus F."/>
            <person name="Salse J."/>
            <person name="Schmutz J."/>
            <person name="Rensing S.A."/>
        </authorList>
    </citation>
    <scope>NUCLEOTIDE SEQUENCE [LARGE SCALE GENOMIC DNA]</scope>
    <source>
        <strain evidence="3 4">cv. Gransden 2004</strain>
    </source>
</reference>
<proteinExistence type="predicted"/>
<dbReference type="InParanoid" id="A0A2K1JDR3"/>
<name>A0A2K1JDR3_PHYPA</name>
<feature type="region of interest" description="Disordered" evidence="1">
    <location>
        <begin position="1"/>
        <end position="42"/>
    </location>
</feature>
<accession>A0A2K1JDR3</accession>